<dbReference type="PROSITE" id="PS00022">
    <property type="entry name" value="EGF_1"/>
    <property type="match status" value="3"/>
</dbReference>
<comment type="caution">
    <text evidence="1">Lacks conserved residue(s) required for the propagation of feature annotation.</text>
</comment>
<dbReference type="SMART" id="SM00181">
    <property type="entry name" value="EGF"/>
    <property type="match status" value="4"/>
</dbReference>
<protein>
    <recommendedName>
        <fullName evidence="3">EGF-like domain-containing protein</fullName>
    </recommendedName>
</protein>
<dbReference type="InterPro" id="IPR051830">
    <property type="entry name" value="NOTCH_homolog"/>
</dbReference>
<dbReference type="PROSITE" id="PS01186">
    <property type="entry name" value="EGF_2"/>
    <property type="match status" value="2"/>
</dbReference>
<reference evidence="4" key="1">
    <citation type="submission" date="2021-04" db="EMBL/GenBank/DDBJ databases">
        <authorList>
            <consortium name="Molecular Ecology Group"/>
        </authorList>
    </citation>
    <scope>NUCLEOTIDE SEQUENCE</scope>
</reference>
<dbReference type="PANTHER" id="PTHR24033">
    <property type="entry name" value="EGF-LIKE DOMAIN-CONTAINING PROTEIN"/>
    <property type="match status" value="1"/>
</dbReference>
<organism evidence="4 5">
    <name type="scientific">Candidula unifasciata</name>
    <dbReference type="NCBI Taxonomy" id="100452"/>
    <lineage>
        <taxon>Eukaryota</taxon>
        <taxon>Metazoa</taxon>
        <taxon>Spiralia</taxon>
        <taxon>Lophotrochozoa</taxon>
        <taxon>Mollusca</taxon>
        <taxon>Gastropoda</taxon>
        <taxon>Heterobranchia</taxon>
        <taxon>Euthyneura</taxon>
        <taxon>Panpulmonata</taxon>
        <taxon>Eupulmonata</taxon>
        <taxon>Stylommatophora</taxon>
        <taxon>Helicina</taxon>
        <taxon>Helicoidea</taxon>
        <taxon>Geomitridae</taxon>
        <taxon>Candidula</taxon>
    </lineage>
</organism>
<keyword evidence="1" id="KW-0245">EGF-like domain</keyword>
<dbReference type="EMBL" id="CAJHNH020001168">
    <property type="protein sequence ID" value="CAG5121815.1"/>
    <property type="molecule type" value="Genomic_DNA"/>
</dbReference>
<dbReference type="Proteomes" id="UP000678393">
    <property type="component" value="Unassembled WGS sequence"/>
</dbReference>
<evidence type="ECO:0000259" key="3">
    <source>
        <dbReference type="PROSITE" id="PS50026"/>
    </source>
</evidence>
<feature type="signal peptide" evidence="2">
    <location>
        <begin position="1"/>
        <end position="19"/>
    </location>
</feature>
<dbReference type="Gene3D" id="2.10.25.10">
    <property type="entry name" value="Laminin"/>
    <property type="match status" value="3"/>
</dbReference>
<feature type="chain" id="PRO_5035927028" description="EGF-like domain-containing protein" evidence="2">
    <location>
        <begin position="20"/>
        <end position="245"/>
    </location>
</feature>
<keyword evidence="2" id="KW-0732">Signal</keyword>
<dbReference type="SUPFAM" id="SSF57196">
    <property type="entry name" value="EGF/Laminin"/>
    <property type="match status" value="2"/>
</dbReference>
<comment type="caution">
    <text evidence="4">The sequence shown here is derived from an EMBL/GenBank/DDBJ whole genome shotgun (WGS) entry which is preliminary data.</text>
</comment>
<accession>A0A8S3Z1C5</accession>
<feature type="disulfide bond" evidence="1">
    <location>
        <begin position="35"/>
        <end position="45"/>
    </location>
</feature>
<feature type="disulfide bond" evidence="1">
    <location>
        <begin position="56"/>
        <end position="65"/>
    </location>
</feature>
<evidence type="ECO:0000313" key="4">
    <source>
        <dbReference type="EMBL" id="CAG5121815.1"/>
    </source>
</evidence>
<dbReference type="AlphaFoldDB" id="A0A8S3Z1C5"/>
<feature type="domain" description="EGF-like" evidence="3">
    <location>
        <begin position="31"/>
        <end position="66"/>
    </location>
</feature>
<name>A0A8S3Z1C5_9EUPU</name>
<gene>
    <name evidence="4" type="ORF">CUNI_LOCUS7373</name>
</gene>
<dbReference type="CDD" id="cd00054">
    <property type="entry name" value="EGF_CA"/>
    <property type="match status" value="1"/>
</dbReference>
<evidence type="ECO:0000256" key="1">
    <source>
        <dbReference type="PROSITE-ProRule" id="PRU00076"/>
    </source>
</evidence>
<dbReference type="InterPro" id="IPR000742">
    <property type="entry name" value="EGF"/>
</dbReference>
<evidence type="ECO:0000313" key="5">
    <source>
        <dbReference type="Proteomes" id="UP000678393"/>
    </source>
</evidence>
<feature type="domain" description="EGF-like" evidence="3">
    <location>
        <begin position="140"/>
        <end position="179"/>
    </location>
</feature>
<dbReference type="OrthoDB" id="6045558at2759"/>
<sequence>MTFFTAKDLFVPMYVLVCARTSLQVAISSSSNNICVDNCSNHGDCRVVKSVTFCECHLGWGGSVCEVPCDRPCLHGMCVFAGHKQMCLCSTGYRGDLCAEVGYDMGALLNLAKLFTANSVNSLPLVLDPSEQVQANIQRGSNSCTGNFVCQNGGRCVNGHMGGYRCQCEKSKVTGNFCQYTCPKPCLNGGTCIRLRRSESKTNIREVLSLPESEAVYRCICPEGFAGERCSRNLKTDAKGNPSGT</sequence>
<keyword evidence="5" id="KW-1185">Reference proteome</keyword>
<keyword evidence="1" id="KW-1015">Disulfide bond</keyword>
<evidence type="ECO:0000256" key="2">
    <source>
        <dbReference type="SAM" id="SignalP"/>
    </source>
</evidence>
<proteinExistence type="predicted"/>
<dbReference type="PROSITE" id="PS50026">
    <property type="entry name" value="EGF_3"/>
    <property type="match status" value="2"/>
</dbReference>